<dbReference type="InterPro" id="IPR011990">
    <property type="entry name" value="TPR-like_helical_dom_sf"/>
</dbReference>
<feature type="signal peptide" evidence="1">
    <location>
        <begin position="1"/>
        <end position="19"/>
    </location>
</feature>
<evidence type="ECO:0000313" key="2">
    <source>
        <dbReference type="EMBL" id="RYM32065.1"/>
    </source>
</evidence>
<dbReference type="Gene3D" id="1.25.40.10">
    <property type="entry name" value="Tetratricopeptide repeat domain"/>
    <property type="match status" value="1"/>
</dbReference>
<reference evidence="2 3" key="1">
    <citation type="submission" date="2019-02" db="EMBL/GenBank/DDBJ databases">
        <title>Genome sequence of the sea-ice species Brumimicrobium glaciale.</title>
        <authorList>
            <person name="Bowman J.P."/>
        </authorList>
    </citation>
    <scope>NUCLEOTIDE SEQUENCE [LARGE SCALE GENOMIC DNA]</scope>
    <source>
        <strain evidence="2 3">IC156</strain>
    </source>
</reference>
<comment type="caution">
    <text evidence="2">The sequence shown here is derived from an EMBL/GenBank/DDBJ whole genome shotgun (WGS) entry which is preliminary data.</text>
</comment>
<organism evidence="2 3">
    <name type="scientific">Brumimicrobium glaciale</name>
    <dbReference type="NCBI Taxonomy" id="200475"/>
    <lineage>
        <taxon>Bacteria</taxon>
        <taxon>Pseudomonadati</taxon>
        <taxon>Bacteroidota</taxon>
        <taxon>Flavobacteriia</taxon>
        <taxon>Flavobacteriales</taxon>
        <taxon>Crocinitomicaceae</taxon>
        <taxon>Brumimicrobium</taxon>
    </lineage>
</organism>
<dbReference type="RefSeq" id="WP_130094753.1">
    <property type="nucleotide sequence ID" value="NZ_SETE01000007.1"/>
</dbReference>
<accession>A0A4Q4KG99</accession>
<dbReference type="Pfam" id="PF11138">
    <property type="entry name" value="DUF2911"/>
    <property type="match status" value="1"/>
</dbReference>
<dbReference type="AlphaFoldDB" id="A0A4Q4KG99"/>
<sequence>MKKTLFLLGGLVISLATTAQVKTPQLSPKAEVEQTVGLTKFEVEYSRPSLRDRDLHKDILPIGEAWRFGANKNSTISFDTQINFGGKDVKAGEYAMFAVPGEKEWKITLYSGTENWGLPEKWENEKVVAEILVPVKTNKNSVETFTISFDNLDVNHFDLVVEWGNTMLPIKVKLPTGKLTVASIKETMKGSPSERDYYNAANYYLHANTELNEALKYVNKAIEMNGEAPFYYIRNKALILKAMGKDKEAIEAAKLSLEKATAAGSAEYIRKNQESIKEWSK</sequence>
<feature type="chain" id="PRO_5020722616" evidence="1">
    <location>
        <begin position="20"/>
        <end position="281"/>
    </location>
</feature>
<dbReference type="OrthoDB" id="187854at2"/>
<dbReference type="SUPFAM" id="SSF48452">
    <property type="entry name" value="TPR-like"/>
    <property type="match status" value="1"/>
</dbReference>
<dbReference type="InterPro" id="IPR021314">
    <property type="entry name" value="DUF2911"/>
</dbReference>
<evidence type="ECO:0000313" key="3">
    <source>
        <dbReference type="Proteomes" id="UP000293952"/>
    </source>
</evidence>
<protein>
    <submittedName>
        <fullName evidence="2">DUF2911 domain-containing protein</fullName>
    </submittedName>
</protein>
<proteinExistence type="predicted"/>
<keyword evidence="1" id="KW-0732">Signal</keyword>
<name>A0A4Q4KG99_9FLAO</name>
<gene>
    <name evidence="2" type="ORF">ERX46_15375</name>
</gene>
<keyword evidence="3" id="KW-1185">Reference proteome</keyword>
<evidence type="ECO:0000256" key="1">
    <source>
        <dbReference type="SAM" id="SignalP"/>
    </source>
</evidence>
<dbReference type="EMBL" id="SETE01000007">
    <property type="protein sequence ID" value="RYM32065.1"/>
    <property type="molecule type" value="Genomic_DNA"/>
</dbReference>
<dbReference type="Proteomes" id="UP000293952">
    <property type="component" value="Unassembled WGS sequence"/>
</dbReference>